<reference evidence="2" key="1">
    <citation type="journal article" date="2023" name="Nat. Plants">
        <title>Single-cell RNA sequencing provides a high-resolution roadmap for understanding the multicellular compartmentation of specialized metabolism.</title>
        <authorList>
            <person name="Sun S."/>
            <person name="Shen X."/>
            <person name="Li Y."/>
            <person name="Li Y."/>
            <person name="Wang S."/>
            <person name="Li R."/>
            <person name="Zhang H."/>
            <person name="Shen G."/>
            <person name="Guo B."/>
            <person name="Wei J."/>
            <person name="Xu J."/>
            <person name="St-Pierre B."/>
            <person name="Chen S."/>
            <person name="Sun C."/>
        </authorList>
    </citation>
    <scope>NUCLEOTIDE SEQUENCE [LARGE SCALE GENOMIC DNA]</scope>
</reference>
<evidence type="ECO:0000313" key="2">
    <source>
        <dbReference type="Proteomes" id="UP001060085"/>
    </source>
</evidence>
<sequence>MFSFRSIPTTVGLSLPSVVGTILNKPNEEEDKATHIDEDDELEIPNQIPQLIEQDDNEIVSYLYNILGLEPDAVVHKLPLKPGYKPMNQRLRRMNSPCNKRGDIKTDESYDFCSSNKTNSKRCRGCT</sequence>
<accession>A0ACB9ZRU0</accession>
<comment type="caution">
    <text evidence="1">The sequence shown here is derived from an EMBL/GenBank/DDBJ whole genome shotgun (WGS) entry which is preliminary data.</text>
</comment>
<dbReference type="Proteomes" id="UP001060085">
    <property type="component" value="Linkage Group LG08"/>
</dbReference>
<keyword evidence="2" id="KW-1185">Reference proteome</keyword>
<evidence type="ECO:0000313" key="1">
    <source>
        <dbReference type="EMBL" id="KAI5649526.1"/>
    </source>
</evidence>
<protein>
    <submittedName>
        <fullName evidence="1">Uncharacterized protein</fullName>
    </submittedName>
</protein>
<gene>
    <name evidence="1" type="ORF">M9H77_35531</name>
</gene>
<organism evidence="1 2">
    <name type="scientific">Catharanthus roseus</name>
    <name type="common">Madagascar periwinkle</name>
    <name type="synonym">Vinca rosea</name>
    <dbReference type="NCBI Taxonomy" id="4058"/>
    <lineage>
        <taxon>Eukaryota</taxon>
        <taxon>Viridiplantae</taxon>
        <taxon>Streptophyta</taxon>
        <taxon>Embryophyta</taxon>
        <taxon>Tracheophyta</taxon>
        <taxon>Spermatophyta</taxon>
        <taxon>Magnoliopsida</taxon>
        <taxon>eudicotyledons</taxon>
        <taxon>Gunneridae</taxon>
        <taxon>Pentapetalae</taxon>
        <taxon>asterids</taxon>
        <taxon>lamiids</taxon>
        <taxon>Gentianales</taxon>
        <taxon>Apocynaceae</taxon>
        <taxon>Rauvolfioideae</taxon>
        <taxon>Vinceae</taxon>
        <taxon>Catharanthinae</taxon>
        <taxon>Catharanthus</taxon>
    </lineage>
</organism>
<proteinExistence type="predicted"/>
<dbReference type="EMBL" id="CM044708">
    <property type="protein sequence ID" value="KAI5649526.1"/>
    <property type="molecule type" value="Genomic_DNA"/>
</dbReference>
<name>A0ACB9ZRU0_CATRO</name>